<dbReference type="EMBL" id="QVFD01000001">
    <property type="protein sequence ID" value="RGC51022.1"/>
    <property type="molecule type" value="Genomic_DNA"/>
</dbReference>
<sequence>MIKMKIAVTYDNGEIFQHFGHTEQFKLYDIENGKVVASEVVGTNGSGHGALAGFLAEHQVQVLICGGIGGGAQNALAQAGIKLFGGCSGNADQAVEALLEGQLNYDADVKCSHHDHEHGEGGHQCGNHGCGSHSCH</sequence>
<evidence type="ECO:0000313" key="2">
    <source>
        <dbReference type="EMBL" id="RGC42911.1"/>
    </source>
</evidence>
<dbReference type="SUPFAM" id="SSF53146">
    <property type="entry name" value="Nitrogenase accessory factor-like"/>
    <property type="match status" value="1"/>
</dbReference>
<dbReference type="InterPro" id="IPR003731">
    <property type="entry name" value="Di-Nase_FeMo-co_biosynth"/>
</dbReference>
<dbReference type="Pfam" id="PF02579">
    <property type="entry name" value="Nitro_FeMo-Co"/>
    <property type="match status" value="1"/>
</dbReference>
<keyword evidence="4" id="KW-1185">Reference proteome</keyword>
<accession>A0A3E2XQB6</accession>
<evidence type="ECO:0000259" key="1">
    <source>
        <dbReference type="Pfam" id="PF02579"/>
    </source>
</evidence>
<dbReference type="OrthoDB" id="280278at2"/>
<dbReference type="InterPro" id="IPR036105">
    <property type="entry name" value="DiNase_FeMo-co_biosyn_sf"/>
</dbReference>
<evidence type="ECO:0000313" key="3">
    <source>
        <dbReference type="EMBL" id="RGC51022.1"/>
    </source>
</evidence>
<organism evidence="3 4">
    <name type="scientific">Coprococcus catus</name>
    <dbReference type="NCBI Taxonomy" id="116085"/>
    <lineage>
        <taxon>Bacteria</taxon>
        <taxon>Bacillati</taxon>
        <taxon>Bacillota</taxon>
        <taxon>Clostridia</taxon>
        <taxon>Lachnospirales</taxon>
        <taxon>Lachnospiraceae</taxon>
        <taxon>Coprococcus</taxon>
    </lineage>
</organism>
<gene>
    <name evidence="3" type="ORF">DW747_00515</name>
    <name evidence="2" type="ORF">DW747_16050</name>
</gene>
<proteinExistence type="predicted"/>
<protein>
    <submittedName>
        <fullName evidence="3">Dinitrogenase iron-molybdenum cofactor biosynthesis protein</fullName>
    </submittedName>
</protein>
<comment type="caution">
    <text evidence="3">The sequence shown here is derived from an EMBL/GenBank/DDBJ whole genome shotgun (WGS) entry which is preliminary data.</text>
</comment>
<name>A0A3E2XQB6_9FIRM</name>
<dbReference type="InterPro" id="IPR033913">
    <property type="entry name" value="MTH1175_dom"/>
</dbReference>
<dbReference type="PANTHER" id="PTHR33937">
    <property type="entry name" value="IRON-MOLYBDENUM PROTEIN-RELATED-RELATED"/>
    <property type="match status" value="1"/>
</dbReference>
<evidence type="ECO:0000313" key="4">
    <source>
        <dbReference type="Proteomes" id="UP000261231"/>
    </source>
</evidence>
<reference evidence="3 4" key="1">
    <citation type="submission" date="2018-08" db="EMBL/GenBank/DDBJ databases">
        <title>A genome reference for cultivated species of the human gut microbiota.</title>
        <authorList>
            <person name="Zou Y."/>
            <person name="Xue W."/>
            <person name="Luo G."/>
        </authorList>
    </citation>
    <scope>NUCLEOTIDE SEQUENCE [LARGE SCALE GENOMIC DNA]</scope>
    <source>
        <strain evidence="3 4">AM28-39</strain>
    </source>
</reference>
<feature type="domain" description="Dinitrogenase iron-molybdenum cofactor biosynthesis" evidence="1">
    <location>
        <begin position="12"/>
        <end position="99"/>
    </location>
</feature>
<dbReference type="AlphaFoldDB" id="A0A3E2XQB6"/>
<dbReference type="EMBL" id="QVFD01000028">
    <property type="protein sequence ID" value="RGC42911.1"/>
    <property type="molecule type" value="Genomic_DNA"/>
</dbReference>
<dbReference type="Proteomes" id="UP000261231">
    <property type="component" value="Unassembled WGS sequence"/>
</dbReference>
<dbReference type="Gene3D" id="3.30.420.130">
    <property type="entry name" value="Dinitrogenase iron-molybdenum cofactor biosynthesis domain"/>
    <property type="match status" value="1"/>
</dbReference>
<dbReference type="PANTHER" id="PTHR33937:SF2">
    <property type="entry name" value="DINITROGENASE IRON-MOLYBDENUM COFACTOR BIOSYNTHESIS DOMAIN-CONTAINING PROTEIN"/>
    <property type="match status" value="1"/>
</dbReference>
<dbReference type="CDD" id="cd00851">
    <property type="entry name" value="MTH1175"/>
    <property type="match status" value="1"/>
</dbReference>
<dbReference type="InterPro" id="IPR051840">
    <property type="entry name" value="NifX/NifY_domain"/>
</dbReference>